<accession>A0ABS6TCH8</accession>
<name>A0ABS6TCH8_9ENTE</name>
<comment type="caution">
    <text evidence="1">The sequence shown here is derived from an EMBL/GenBank/DDBJ whole genome shotgun (WGS) entry which is preliminary data.</text>
</comment>
<protein>
    <submittedName>
        <fullName evidence="1">Phospholipase</fullName>
    </submittedName>
</protein>
<evidence type="ECO:0000313" key="1">
    <source>
        <dbReference type="EMBL" id="MBV7390597.1"/>
    </source>
</evidence>
<evidence type="ECO:0000313" key="2">
    <source>
        <dbReference type="Proteomes" id="UP000774130"/>
    </source>
</evidence>
<dbReference type="EMBL" id="JAHUZB010000003">
    <property type="protein sequence ID" value="MBV7390597.1"/>
    <property type="molecule type" value="Genomic_DNA"/>
</dbReference>
<dbReference type="RefSeq" id="WP_218325656.1">
    <property type="nucleotide sequence ID" value="NZ_JAHUZB010000003.1"/>
</dbReference>
<reference evidence="1 2" key="1">
    <citation type="submission" date="2021-06" db="EMBL/GenBank/DDBJ databases">
        <title>Enterococcus alishanensis sp. nov., a novel lactic acid bacterium isolated from fresh coffee beans.</title>
        <authorList>
            <person name="Chen Y.-S."/>
        </authorList>
    </citation>
    <scope>NUCLEOTIDE SEQUENCE [LARGE SCALE GENOMIC DNA]</scope>
    <source>
        <strain evidence="1 2">ALS3</strain>
    </source>
</reference>
<keyword evidence="2" id="KW-1185">Reference proteome</keyword>
<proteinExistence type="predicted"/>
<dbReference type="Proteomes" id="UP000774130">
    <property type="component" value="Unassembled WGS sequence"/>
</dbReference>
<organism evidence="1 2">
    <name type="scientific">Enterococcus alishanensis</name>
    <dbReference type="NCBI Taxonomy" id="1303817"/>
    <lineage>
        <taxon>Bacteria</taxon>
        <taxon>Bacillati</taxon>
        <taxon>Bacillota</taxon>
        <taxon>Bacilli</taxon>
        <taxon>Lactobacillales</taxon>
        <taxon>Enterococcaceae</taxon>
        <taxon>Enterococcus</taxon>
    </lineage>
</organism>
<gene>
    <name evidence="1" type="ORF">KUA55_07895</name>
</gene>
<sequence>MTYFFQKGTNKQLIVAFHGTGGNQYQLLTTTAALFPEASLVSFLGNVGKAENRRFFAPTKNGQLDRTEFDGRTLEFIENEWPQIETTDYEEIIFIGYSNGANYILGLLEKNPAIADTVILLHPSDLNYQFVGLRETPRILLTTGSQDELSLAGDLVKLEKQLENHFTDVELLIVDGGHGLEAEEITRLKKYFK</sequence>